<feature type="compositionally biased region" description="Low complexity" evidence="2">
    <location>
        <begin position="418"/>
        <end position="433"/>
    </location>
</feature>
<feature type="compositionally biased region" description="Basic residues" evidence="2">
    <location>
        <begin position="514"/>
        <end position="538"/>
    </location>
</feature>
<feature type="region of interest" description="Disordered" evidence="2">
    <location>
        <begin position="376"/>
        <end position="498"/>
    </location>
</feature>
<feature type="region of interest" description="Disordered" evidence="2">
    <location>
        <begin position="565"/>
        <end position="585"/>
    </location>
</feature>
<proteinExistence type="inferred from homology"/>
<dbReference type="GO" id="GO:0052572">
    <property type="term" value="P:response to host immune response"/>
    <property type="evidence" value="ECO:0007669"/>
    <property type="project" value="TreeGrafter"/>
</dbReference>
<dbReference type="HOGENOM" id="CLU_000243_5_2_11"/>
<dbReference type="EMBL" id="AE016958">
    <property type="protein sequence ID" value="AAS04912.1"/>
    <property type="molecule type" value="Genomic_DNA"/>
</dbReference>
<accession>Q73WR5</accession>
<keyword evidence="3" id="KW-0472">Membrane</keyword>
<evidence type="ECO:0000313" key="5">
    <source>
        <dbReference type="EMBL" id="AAS04912.1"/>
    </source>
</evidence>
<evidence type="ECO:0000256" key="2">
    <source>
        <dbReference type="SAM" id="MobiDB-lite"/>
    </source>
</evidence>
<feature type="transmembrane region" description="Helical" evidence="3">
    <location>
        <begin position="270"/>
        <end position="291"/>
    </location>
</feature>
<dbReference type="FunFam" id="1.20.1260.20:FF:000001">
    <property type="entry name" value="PPE family protein PPE41"/>
    <property type="match status" value="1"/>
</dbReference>
<feature type="compositionally biased region" description="Basic and acidic residues" evidence="2">
    <location>
        <begin position="436"/>
        <end position="446"/>
    </location>
</feature>
<dbReference type="InterPro" id="IPR000030">
    <property type="entry name" value="PPE_dom"/>
</dbReference>
<feature type="domain" description="PPE" evidence="4">
    <location>
        <begin position="6"/>
        <end position="168"/>
    </location>
</feature>
<dbReference type="KEGG" id="mpa:MAP_2595"/>
<dbReference type="eggNOG" id="COG5651">
    <property type="taxonomic scope" value="Bacteria"/>
</dbReference>
<organism evidence="5 6">
    <name type="scientific">Mycolicibacterium paratuberculosis (strain ATCC BAA-968 / K-10)</name>
    <name type="common">Mycobacterium paratuberculosis</name>
    <dbReference type="NCBI Taxonomy" id="262316"/>
    <lineage>
        <taxon>Bacteria</taxon>
        <taxon>Bacillati</taxon>
        <taxon>Actinomycetota</taxon>
        <taxon>Actinomycetes</taxon>
        <taxon>Mycobacteriales</taxon>
        <taxon>Mycobacteriaceae</taxon>
        <taxon>Mycobacterium</taxon>
        <taxon>Mycobacterium avium complex (MAC)</taxon>
    </lineage>
</organism>
<evidence type="ECO:0000313" key="6">
    <source>
        <dbReference type="Proteomes" id="UP000000580"/>
    </source>
</evidence>
<keyword evidence="6" id="KW-1185">Reference proteome</keyword>
<dbReference type="SUPFAM" id="SSF140459">
    <property type="entry name" value="PE/PPE dimer-like"/>
    <property type="match status" value="1"/>
</dbReference>
<evidence type="ECO:0000259" key="4">
    <source>
        <dbReference type="Pfam" id="PF00823"/>
    </source>
</evidence>
<dbReference type="Pfam" id="PF00823">
    <property type="entry name" value="PPE"/>
    <property type="match status" value="1"/>
</dbReference>
<dbReference type="InterPro" id="IPR038332">
    <property type="entry name" value="PPE_sf"/>
</dbReference>
<feature type="region of interest" description="Disordered" evidence="2">
    <location>
        <begin position="514"/>
        <end position="539"/>
    </location>
</feature>
<protein>
    <recommendedName>
        <fullName evidence="4">PPE domain-containing protein</fullName>
    </recommendedName>
</protein>
<feature type="transmembrane region" description="Helical" evidence="3">
    <location>
        <begin position="327"/>
        <end position="347"/>
    </location>
</feature>
<keyword evidence="3" id="KW-1133">Transmembrane helix</keyword>
<keyword evidence="3" id="KW-0812">Transmembrane</keyword>
<name>Q73WR5_MYCPA</name>
<evidence type="ECO:0000256" key="1">
    <source>
        <dbReference type="ARBA" id="ARBA00010652"/>
    </source>
</evidence>
<feature type="compositionally biased region" description="Basic residues" evidence="2">
    <location>
        <begin position="407"/>
        <end position="417"/>
    </location>
</feature>
<dbReference type="Proteomes" id="UP000000580">
    <property type="component" value="Chromosome"/>
</dbReference>
<dbReference type="PANTHER" id="PTHR46766">
    <property type="entry name" value="GLUTAMINE-RICH PROTEIN 2"/>
    <property type="match status" value="1"/>
</dbReference>
<reference evidence="5 6" key="1">
    <citation type="journal article" date="2005" name="Proc. Natl. Acad. Sci. U.S.A.">
        <title>The complete genome sequence of Mycobacterium avium subspecies paratuberculosis.</title>
        <authorList>
            <person name="Li L."/>
            <person name="Bannantine J.P."/>
            <person name="Zhang Q."/>
            <person name="Amonsin A."/>
            <person name="May B.J."/>
            <person name="Alt D."/>
            <person name="Banerji N."/>
            <person name="Kanjilal S."/>
            <person name="Kapur V."/>
        </authorList>
    </citation>
    <scope>NUCLEOTIDE SEQUENCE [LARGE SCALE GENOMIC DNA]</scope>
    <source>
        <strain evidence="6">ATCC BAA-968 / K-10</strain>
    </source>
</reference>
<dbReference type="Gene3D" id="1.20.1260.20">
    <property type="entry name" value="PPE superfamily"/>
    <property type="match status" value="1"/>
</dbReference>
<dbReference type="AlphaFoldDB" id="Q73WR5"/>
<feature type="compositionally biased region" description="Basic residues" evidence="2">
    <location>
        <begin position="447"/>
        <end position="464"/>
    </location>
</feature>
<dbReference type="STRING" id="262316.MAP_2595"/>
<dbReference type="PANTHER" id="PTHR46766:SF1">
    <property type="entry name" value="GLUTAMINE-RICH PROTEIN 2"/>
    <property type="match status" value="1"/>
</dbReference>
<sequence length="585" mass="61044">MTAPIWMASPPEVHSSLLSAGPGPGPLLAAAAAWSSLSVQYAESADELVTLLGAVRAGDWDGPTAGAYLAAHAPYLAWLARASTDSAAVAAQQEVAAAAYTAALAAMPTLPELAANHAAHAVLTATNFFGINTIPIAVNEADYARMWVQAATVMGTYQDVAAAALAATPHTEPAPRVMAAAAPAARAAQSSSYPPDTQDQWLDWLEKTGFVDFYNRYIQPLIDQLMNNPFFRSLFSGFDPWLPSLGNPLSFLNPFNIAFALGYPMDFGSYFGYLAQMFSFVAADLAAAFASGNPATIAWTLLFTTIEVIGTVITDTIALIKTLLEQMIVLIPAILPLLTVSVVPLVVPTLVGGLAGLTGLAGLHAIPVPPFVPAPNARPGGAGTESAARAGTGPVPRAGAGPDVRGGARRGRTRRAAAHPVGAAGGHPAQPRLPGRRPDRGRAAGRERRRPQTRGGRARKRRGPRGGAAGGRVDAAAPPPGRGQTARPRLRVSGSRAVDDRLAAGCADAGVRRNRGQTRGRRTGGTKRAGARRVRRRPARADDAGHLGWIETVTCTTLLACTSLRCPGPHARPARRRAGAKTPER</sequence>
<feature type="transmembrane region" description="Helical" evidence="3">
    <location>
        <begin position="297"/>
        <end position="320"/>
    </location>
</feature>
<gene>
    <name evidence="5" type="ordered locus">MAP_2595</name>
</gene>
<evidence type="ECO:0000256" key="3">
    <source>
        <dbReference type="SAM" id="Phobius"/>
    </source>
</evidence>
<comment type="similarity">
    <text evidence="1">Belongs to the mycobacterial PPE family.</text>
</comment>